<sequence>MGPCRPFVQPLARPRRRNAMRPPALPGGAPVEQ</sequence>
<name>A0A1C9ZPL0_9CHLO</name>
<organism evidence="2">
    <name type="scientific">Ulva partita</name>
    <dbReference type="NCBI Taxonomy" id="1605170"/>
    <lineage>
        <taxon>Eukaryota</taxon>
        <taxon>Viridiplantae</taxon>
        <taxon>Chlorophyta</taxon>
        <taxon>core chlorophytes</taxon>
        <taxon>Ulvophyceae</taxon>
        <taxon>OUU clade</taxon>
        <taxon>Ulvales</taxon>
        <taxon>Ulvaceae</taxon>
        <taxon>Ulva</taxon>
    </lineage>
</organism>
<gene>
    <name evidence="2" type="primary">7600m</name>
</gene>
<proteinExistence type="evidence at transcript level"/>
<evidence type="ECO:0000256" key="1">
    <source>
        <dbReference type="SAM" id="MobiDB-lite"/>
    </source>
</evidence>
<reference evidence="2" key="1">
    <citation type="submission" date="2015-10" db="EMBL/GenBank/DDBJ databases">
        <title>Evolution of the mating-type locus in an isomorphic haploid-diploid life cycle and isogamy.</title>
        <authorList>
            <person name="Yamazaki T."/>
            <person name="Suzuki R."/>
            <person name="Ichihara K."/>
            <person name="Toyoda A."/>
            <person name="Kuwano K."/>
            <person name="Kawano S."/>
        </authorList>
    </citation>
    <scope>NUCLEOTIDE SEQUENCE</scope>
    <source>
        <strain evidence="2">MGEC-2</strain>
    </source>
</reference>
<dbReference type="AlphaFoldDB" id="A0A1C9ZPL0"/>
<accession>A0A1C9ZPL0</accession>
<feature type="region of interest" description="Disordered" evidence="1">
    <location>
        <begin position="1"/>
        <end position="33"/>
    </location>
</feature>
<protein>
    <submittedName>
        <fullName evidence="2">Uncharacterized protein</fullName>
    </submittedName>
</protein>
<evidence type="ECO:0000313" key="2">
    <source>
        <dbReference type="EMBL" id="BAV58232.1"/>
    </source>
</evidence>
<dbReference type="EMBL" id="LC088544">
    <property type="protein sequence ID" value="BAV58232.1"/>
    <property type="molecule type" value="mRNA"/>
</dbReference>